<gene>
    <name evidence="4" type="ORF">R8Z58_05635</name>
</gene>
<dbReference type="InterPro" id="IPR015421">
    <property type="entry name" value="PyrdxlP-dep_Trfase_major"/>
</dbReference>
<dbReference type="Proteomes" id="UP001283109">
    <property type="component" value="Unassembled WGS sequence"/>
</dbReference>
<comment type="caution">
    <text evidence="4">The sequence shown here is derived from an EMBL/GenBank/DDBJ whole genome shotgun (WGS) entry which is preliminary data.</text>
</comment>
<evidence type="ECO:0000256" key="1">
    <source>
        <dbReference type="ARBA" id="ARBA00001933"/>
    </source>
</evidence>
<dbReference type="EMBL" id="JAWQEV010000002">
    <property type="protein sequence ID" value="MDW4572259.1"/>
    <property type="molecule type" value="Genomic_DNA"/>
</dbReference>
<keyword evidence="5" id="KW-1185">Reference proteome</keyword>
<dbReference type="GO" id="GO:0008483">
    <property type="term" value="F:transaminase activity"/>
    <property type="evidence" value="ECO:0007669"/>
    <property type="project" value="UniProtKB-KW"/>
</dbReference>
<keyword evidence="4" id="KW-0032">Aminotransferase</keyword>
<accession>A0ABU4GYX5</accession>
<evidence type="ECO:0000313" key="4">
    <source>
        <dbReference type="EMBL" id="MDW4572259.1"/>
    </source>
</evidence>
<dbReference type="InterPro" id="IPR000277">
    <property type="entry name" value="Cys/Met-Metab_PyrdxlP-dep_enz"/>
</dbReference>
<keyword evidence="4" id="KW-0808">Transferase</keyword>
<dbReference type="InterPro" id="IPR015422">
    <property type="entry name" value="PyrdxlP-dep_Trfase_small"/>
</dbReference>
<comment type="similarity">
    <text evidence="3">Belongs to the trans-sulfuration enzymes family.</text>
</comment>
<comment type="cofactor">
    <cofactor evidence="1 3">
        <name>pyridoxal 5'-phosphate</name>
        <dbReference type="ChEBI" id="CHEBI:597326"/>
    </cofactor>
</comment>
<keyword evidence="2 3" id="KW-0663">Pyridoxal phosphate</keyword>
<dbReference type="Gene3D" id="3.40.640.10">
    <property type="entry name" value="Type I PLP-dependent aspartate aminotransferase-like (Major domain)"/>
    <property type="match status" value="1"/>
</dbReference>
<dbReference type="InterPro" id="IPR015424">
    <property type="entry name" value="PyrdxlP-dep_Trfase"/>
</dbReference>
<dbReference type="Gene3D" id="3.90.1150.10">
    <property type="entry name" value="Aspartate Aminotransferase, domain 1"/>
    <property type="match status" value="1"/>
</dbReference>
<protein>
    <submittedName>
        <fullName evidence="4">Aminotransferase class I/II-fold pyridoxal phosphate-dependent enzyme</fullName>
    </submittedName>
</protein>
<dbReference type="PIRSF" id="PIRSF001434">
    <property type="entry name" value="CGS"/>
    <property type="match status" value="1"/>
</dbReference>
<dbReference type="RefSeq" id="WP_318352804.1">
    <property type="nucleotide sequence ID" value="NZ_JAWQEV010000002.1"/>
</dbReference>
<reference evidence="4 5" key="1">
    <citation type="submission" date="2023-11" db="EMBL/GenBank/DDBJ databases">
        <title>Draft genome sequence of Microbacterium arthrosphaerae JCM 30492.</title>
        <authorList>
            <person name="Zhang G."/>
            <person name="Ding Y."/>
        </authorList>
    </citation>
    <scope>NUCLEOTIDE SEQUENCE [LARGE SCALE GENOMIC DNA]</scope>
    <source>
        <strain evidence="4 5">JCM 30492</strain>
    </source>
</reference>
<evidence type="ECO:0000256" key="2">
    <source>
        <dbReference type="ARBA" id="ARBA00022898"/>
    </source>
</evidence>
<organism evidence="4 5">
    <name type="scientific">Microbacterium arthrosphaerae</name>
    <dbReference type="NCBI Taxonomy" id="792652"/>
    <lineage>
        <taxon>Bacteria</taxon>
        <taxon>Bacillati</taxon>
        <taxon>Actinomycetota</taxon>
        <taxon>Actinomycetes</taxon>
        <taxon>Micrococcales</taxon>
        <taxon>Microbacteriaceae</taxon>
        <taxon>Microbacterium</taxon>
    </lineage>
</organism>
<evidence type="ECO:0000256" key="3">
    <source>
        <dbReference type="RuleBase" id="RU362118"/>
    </source>
</evidence>
<evidence type="ECO:0000313" key="5">
    <source>
        <dbReference type="Proteomes" id="UP001283109"/>
    </source>
</evidence>
<dbReference type="Pfam" id="PF01053">
    <property type="entry name" value="Cys_Met_Meta_PP"/>
    <property type="match status" value="1"/>
</dbReference>
<dbReference type="PANTHER" id="PTHR11808:SF85">
    <property type="entry name" value="CYSTATHIONINE GAMMA-LYASE-RELATED"/>
    <property type="match status" value="1"/>
</dbReference>
<proteinExistence type="inferred from homology"/>
<dbReference type="SUPFAM" id="SSF53383">
    <property type="entry name" value="PLP-dependent transferases"/>
    <property type="match status" value="1"/>
</dbReference>
<dbReference type="PANTHER" id="PTHR11808">
    <property type="entry name" value="TRANS-SULFURATION ENZYME FAMILY MEMBER"/>
    <property type="match status" value="1"/>
</dbReference>
<name>A0ABU4GYX5_9MICO</name>
<sequence length="404" mass="41723">MAPKTLHPDSLAVHAGREDLASLGVHALPLDLSSTNPLPDLELGGMSYEVLATGGHPFEGGSNVYARLWNPTVARFEEALARLEHAEEAVAFSSGMAAVTAVLLALTHESGRRHVVGVRPLYGGTDHLLASGLLGVETTFCTPEGVNAALRADTALVVLETPANPTLELVDIAAVAAAAGDVPVLVDNTFATPVLQHPLDLGAALSLHSATKYLGGHGDVVGGVVACDARLASALRRTRAITGAIMHPLAAYLLHRGLATLPVRVRAQQESASLVAEWLRTRPEVARVHFPGFTESDPRGLVGTQQAGPGAMIAIELAGGFDAAAALTGAVELFTHAVSLGSVDSLIQHPAALTHRPVASDAKPSDALVRLSIGLEDADDLIADLAQALDVSAFARQRAASTTG</sequence>